<dbReference type="Gene3D" id="1.20.1250.20">
    <property type="entry name" value="MFS general substrate transporter like domains"/>
    <property type="match status" value="1"/>
</dbReference>
<comment type="subcellular location">
    <subcellularLocation>
        <location evidence="1">Cell membrane</location>
        <topology evidence="1">Multi-pass membrane protein</topology>
    </subcellularLocation>
</comment>
<protein>
    <submittedName>
        <fullName evidence="7">MFS transporter</fullName>
    </submittedName>
</protein>
<dbReference type="InterPro" id="IPR036259">
    <property type="entry name" value="MFS_trans_sf"/>
</dbReference>
<dbReference type="InterPro" id="IPR011701">
    <property type="entry name" value="MFS"/>
</dbReference>
<accession>A0A4Q7UR47</accession>
<dbReference type="AlphaFoldDB" id="A0A4Q7UR47"/>
<feature type="transmembrane region" description="Helical" evidence="6">
    <location>
        <begin position="404"/>
        <end position="429"/>
    </location>
</feature>
<reference evidence="7 8" key="1">
    <citation type="submission" date="2019-02" db="EMBL/GenBank/DDBJ databases">
        <title>Sequencing the genomes of 1000 actinobacteria strains.</title>
        <authorList>
            <person name="Klenk H.-P."/>
        </authorList>
    </citation>
    <scope>NUCLEOTIDE SEQUENCE [LARGE SCALE GENOMIC DNA]</scope>
    <source>
        <strain evidence="7 8">DSM 45779</strain>
    </source>
</reference>
<evidence type="ECO:0000313" key="7">
    <source>
        <dbReference type="EMBL" id="RZT83208.1"/>
    </source>
</evidence>
<dbReference type="SUPFAM" id="SSF103473">
    <property type="entry name" value="MFS general substrate transporter"/>
    <property type="match status" value="1"/>
</dbReference>
<organism evidence="7 8">
    <name type="scientific">Pseudonocardia sediminis</name>
    <dbReference type="NCBI Taxonomy" id="1397368"/>
    <lineage>
        <taxon>Bacteria</taxon>
        <taxon>Bacillati</taxon>
        <taxon>Actinomycetota</taxon>
        <taxon>Actinomycetes</taxon>
        <taxon>Pseudonocardiales</taxon>
        <taxon>Pseudonocardiaceae</taxon>
        <taxon>Pseudonocardia</taxon>
    </lineage>
</organism>
<dbReference type="GO" id="GO:0022857">
    <property type="term" value="F:transmembrane transporter activity"/>
    <property type="evidence" value="ECO:0007669"/>
    <property type="project" value="InterPro"/>
</dbReference>
<dbReference type="RefSeq" id="WP_242622814.1">
    <property type="nucleotide sequence ID" value="NZ_SHKL01000001.1"/>
</dbReference>
<name>A0A4Q7UR47_PSEST</name>
<feature type="transmembrane region" description="Helical" evidence="6">
    <location>
        <begin position="169"/>
        <end position="192"/>
    </location>
</feature>
<evidence type="ECO:0000256" key="5">
    <source>
        <dbReference type="ARBA" id="ARBA00023136"/>
    </source>
</evidence>
<dbReference type="PANTHER" id="PTHR23513:SF17">
    <property type="entry name" value="MEMBRANE PROTEIN"/>
    <property type="match status" value="1"/>
</dbReference>
<feature type="transmembrane region" description="Helical" evidence="6">
    <location>
        <begin position="435"/>
        <end position="455"/>
    </location>
</feature>
<evidence type="ECO:0000256" key="1">
    <source>
        <dbReference type="ARBA" id="ARBA00004651"/>
    </source>
</evidence>
<dbReference type="PANTHER" id="PTHR23513">
    <property type="entry name" value="INTEGRAL MEMBRANE EFFLUX PROTEIN-RELATED"/>
    <property type="match status" value="1"/>
</dbReference>
<evidence type="ECO:0000256" key="3">
    <source>
        <dbReference type="ARBA" id="ARBA00022692"/>
    </source>
</evidence>
<comment type="caution">
    <text evidence="7">The sequence shown here is derived from an EMBL/GenBank/DDBJ whole genome shotgun (WGS) entry which is preliminary data.</text>
</comment>
<dbReference type="Proteomes" id="UP000291591">
    <property type="component" value="Unassembled WGS sequence"/>
</dbReference>
<keyword evidence="2" id="KW-1003">Cell membrane</keyword>
<feature type="transmembrane region" description="Helical" evidence="6">
    <location>
        <begin position="310"/>
        <end position="338"/>
    </location>
</feature>
<evidence type="ECO:0000256" key="6">
    <source>
        <dbReference type="SAM" id="Phobius"/>
    </source>
</evidence>
<feature type="transmembrane region" description="Helical" evidence="6">
    <location>
        <begin position="358"/>
        <end position="384"/>
    </location>
</feature>
<evidence type="ECO:0000256" key="2">
    <source>
        <dbReference type="ARBA" id="ARBA00022475"/>
    </source>
</evidence>
<feature type="transmembrane region" description="Helical" evidence="6">
    <location>
        <begin position="71"/>
        <end position="91"/>
    </location>
</feature>
<feature type="transmembrane region" description="Helical" evidence="6">
    <location>
        <begin position="277"/>
        <end position="298"/>
    </location>
</feature>
<dbReference type="Pfam" id="PF07690">
    <property type="entry name" value="MFS_1"/>
    <property type="match status" value="1"/>
</dbReference>
<dbReference type="EMBL" id="SHKL01000001">
    <property type="protein sequence ID" value="RZT83208.1"/>
    <property type="molecule type" value="Genomic_DNA"/>
</dbReference>
<evidence type="ECO:0000313" key="8">
    <source>
        <dbReference type="Proteomes" id="UP000291591"/>
    </source>
</evidence>
<sequence length="466" mass="47466">MRSTPTDPDVVTTSQVGARGRRWSGFAHLLRTPAFARLLAVRLSAQWADGLFQAALGGAVLFNPEREADPLLIASGLAVMLLPYSLLGPFAGALLDRWDRRRVLAGASVLRALLVACVAGALALGLAGPALFVLALAVTGVNRFVLSGLSAALPHVVDERSRLVPANTLSVTVGASMSALGAASAIGFRAVFGADDAGSALTTLTAAGGSLLAAALAIGFTRAALGPDPADPEFVSGHRRSDSDIRAREAGLWRTIAGGLVAGARATTTTPAVAAPFLGLVAHRLAFGINTLLMLMLFRYTFTAEQTSGAGGLLGVGQIVLLTAAGLGAAALLTPWLVRRVGAVVAVRVGLAGAATSQLLVAAFLTLPVVLVTAFLLGVCGQVVKLCADAGVQGGASDDVRGRVFALFDAVFNVCYVLAITFTALVGPADGRSPALLAVAGGIYLAGLAAHVVYLRGRRSLDREPV</sequence>
<feature type="transmembrane region" description="Helical" evidence="6">
    <location>
        <begin position="112"/>
        <end position="138"/>
    </location>
</feature>
<proteinExistence type="predicted"/>
<dbReference type="GO" id="GO:0005886">
    <property type="term" value="C:plasma membrane"/>
    <property type="evidence" value="ECO:0007669"/>
    <property type="project" value="UniProtKB-SubCell"/>
</dbReference>
<keyword evidence="3 6" id="KW-0812">Transmembrane</keyword>
<feature type="transmembrane region" description="Helical" evidence="6">
    <location>
        <begin position="204"/>
        <end position="225"/>
    </location>
</feature>
<keyword evidence="5 6" id="KW-0472">Membrane</keyword>
<gene>
    <name evidence="7" type="ORF">EV383_0003</name>
</gene>
<keyword evidence="8" id="KW-1185">Reference proteome</keyword>
<evidence type="ECO:0000256" key="4">
    <source>
        <dbReference type="ARBA" id="ARBA00022989"/>
    </source>
</evidence>
<keyword evidence="4 6" id="KW-1133">Transmembrane helix</keyword>